<protein>
    <recommendedName>
        <fullName evidence="2">BSD domain-containing protein</fullName>
    </recommendedName>
</protein>
<feature type="compositionally biased region" description="Low complexity" evidence="1">
    <location>
        <begin position="92"/>
        <end position="112"/>
    </location>
</feature>
<dbReference type="InterPro" id="IPR035925">
    <property type="entry name" value="BSD_dom_sf"/>
</dbReference>
<gene>
    <name evidence="3" type="ORF">M422DRAFT_32059</name>
</gene>
<sequence length="476" mass="52390">MNSLDLYEYTVPTPPPEPSSNLEASSSSLESSARTITQPSLNEEVTQVIGQLGKFWGGFRKQSQTALESARKDLGNVVMQAQKELGKLGALPNAPSAAPATSEPETSTENPTVAEDAPEGHSPVQAEASSSSTSSSFLSRLQSSLPPNLTPATLSSTLQRHLPQHLQQGLNLENATADFAQLRTTLAENIQRVQQGTTVQQAEKLAEQYMQKSEALFKEAGEFLKEAVKVIPPEEENDPGVVWDGTDVWPMPATGSKKGKARESEVIFSTTSHGRRVEALIRKLRTKPDGIKANPTSEDIVDSWNKWFMQEVEEKGGFESESWKAKVEATLNGEDGNELIELRNTLVPSELDEETFWTRYFFRVHQIEREEERRKALLEGARQEGDEDDFTWEDDEDEENPTPVVTPESKSVKDSTETSTLKGKNKESLTVPSSRTHSPRESEDSYDVVSSASVSGNVSSTGGSKVKGEDEDSDWE</sequence>
<feature type="compositionally biased region" description="Acidic residues" evidence="1">
    <location>
        <begin position="385"/>
        <end position="400"/>
    </location>
</feature>
<dbReference type="Proteomes" id="UP000054279">
    <property type="component" value="Unassembled WGS sequence"/>
</dbReference>
<dbReference type="SUPFAM" id="SSF140383">
    <property type="entry name" value="BSD domain-like"/>
    <property type="match status" value="1"/>
</dbReference>
<evidence type="ECO:0000313" key="4">
    <source>
        <dbReference type="Proteomes" id="UP000054279"/>
    </source>
</evidence>
<dbReference type="PANTHER" id="PTHR16019:SF5">
    <property type="entry name" value="BSD DOMAIN-CONTAINING PROTEIN 1"/>
    <property type="match status" value="1"/>
</dbReference>
<dbReference type="HOGENOM" id="CLU_039658_0_0_1"/>
<dbReference type="PROSITE" id="PS50858">
    <property type="entry name" value="BSD"/>
    <property type="match status" value="1"/>
</dbReference>
<feature type="domain" description="BSD" evidence="2">
    <location>
        <begin position="334"/>
        <end position="368"/>
    </location>
</feature>
<name>A0A0C9V1P4_SPHS4</name>
<dbReference type="OrthoDB" id="73788at2759"/>
<feature type="region of interest" description="Disordered" evidence="1">
    <location>
        <begin position="1"/>
        <end position="40"/>
    </location>
</feature>
<organism evidence="3 4">
    <name type="scientific">Sphaerobolus stellatus (strain SS14)</name>
    <dbReference type="NCBI Taxonomy" id="990650"/>
    <lineage>
        <taxon>Eukaryota</taxon>
        <taxon>Fungi</taxon>
        <taxon>Dikarya</taxon>
        <taxon>Basidiomycota</taxon>
        <taxon>Agaricomycotina</taxon>
        <taxon>Agaricomycetes</taxon>
        <taxon>Phallomycetidae</taxon>
        <taxon>Geastrales</taxon>
        <taxon>Sphaerobolaceae</taxon>
        <taxon>Sphaerobolus</taxon>
    </lineage>
</organism>
<dbReference type="EMBL" id="KN837140">
    <property type="protein sequence ID" value="KIJ40944.1"/>
    <property type="molecule type" value="Genomic_DNA"/>
</dbReference>
<accession>A0A0C9V1P4</accession>
<keyword evidence="4" id="KW-1185">Reference proteome</keyword>
<proteinExistence type="predicted"/>
<feature type="compositionally biased region" description="Low complexity" evidence="1">
    <location>
        <begin position="19"/>
        <end position="33"/>
    </location>
</feature>
<dbReference type="SMART" id="SM00751">
    <property type="entry name" value="BSD"/>
    <property type="match status" value="1"/>
</dbReference>
<dbReference type="Gene3D" id="1.10.3970.10">
    <property type="entry name" value="BSD domain"/>
    <property type="match status" value="1"/>
</dbReference>
<reference evidence="3 4" key="1">
    <citation type="submission" date="2014-06" db="EMBL/GenBank/DDBJ databases">
        <title>Evolutionary Origins and Diversification of the Mycorrhizal Mutualists.</title>
        <authorList>
            <consortium name="DOE Joint Genome Institute"/>
            <consortium name="Mycorrhizal Genomics Consortium"/>
            <person name="Kohler A."/>
            <person name="Kuo A."/>
            <person name="Nagy L.G."/>
            <person name="Floudas D."/>
            <person name="Copeland A."/>
            <person name="Barry K.W."/>
            <person name="Cichocki N."/>
            <person name="Veneault-Fourrey C."/>
            <person name="LaButti K."/>
            <person name="Lindquist E.A."/>
            <person name="Lipzen A."/>
            <person name="Lundell T."/>
            <person name="Morin E."/>
            <person name="Murat C."/>
            <person name="Riley R."/>
            <person name="Ohm R."/>
            <person name="Sun H."/>
            <person name="Tunlid A."/>
            <person name="Henrissat B."/>
            <person name="Grigoriev I.V."/>
            <person name="Hibbett D.S."/>
            <person name="Martin F."/>
        </authorList>
    </citation>
    <scope>NUCLEOTIDE SEQUENCE [LARGE SCALE GENOMIC DNA]</scope>
    <source>
        <strain evidence="3 4">SS14</strain>
    </source>
</reference>
<dbReference type="Pfam" id="PF03909">
    <property type="entry name" value="BSD"/>
    <property type="match status" value="1"/>
</dbReference>
<feature type="compositionally biased region" description="Low complexity" evidence="1">
    <location>
        <begin position="129"/>
        <end position="145"/>
    </location>
</feature>
<dbReference type="PANTHER" id="PTHR16019">
    <property type="entry name" value="SYNAPSE-ASSOCIATED PROTEIN"/>
    <property type="match status" value="1"/>
</dbReference>
<feature type="compositionally biased region" description="Low complexity" evidence="1">
    <location>
        <begin position="447"/>
        <end position="464"/>
    </location>
</feature>
<dbReference type="AlphaFoldDB" id="A0A0C9V1P4"/>
<feature type="region of interest" description="Disordered" evidence="1">
    <location>
        <begin position="88"/>
        <end position="152"/>
    </location>
</feature>
<dbReference type="InterPro" id="IPR005607">
    <property type="entry name" value="BSD_dom"/>
</dbReference>
<feature type="region of interest" description="Disordered" evidence="1">
    <location>
        <begin position="378"/>
        <end position="476"/>
    </location>
</feature>
<dbReference type="InterPro" id="IPR051494">
    <property type="entry name" value="BSD_domain-containing"/>
</dbReference>
<feature type="compositionally biased region" description="Polar residues" evidence="1">
    <location>
        <begin position="417"/>
        <end position="436"/>
    </location>
</feature>
<evidence type="ECO:0000259" key="2">
    <source>
        <dbReference type="PROSITE" id="PS50858"/>
    </source>
</evidence>
<evidence type="ECO:0000256" key="1">
    <source>
        <dbReference type="SAM" id="MobiDB-lite"/>
    </source>
</evidence>
<evidence type="ECO:0000313" key="3">
    <source>
        <dbReference type="EMBL" id="KIJ40944.1"/>
    </source>
</evidence>
<dbReference type="GO" id="GO:0005737">
    <property type="term" value="C:cytoplasm"/>
    <property type="evidence" value="ECO:0007669"/>
    <property type="project" value="TreeGrafter"/>
</dbReference>